<feature type="domain" description="MYND-type" evidence="5">
    <location>
        <begin position="103"/>
        <end position="140"/>
    </location>
</feature>
<proteinExistence type="predicted"/>
<dbReference type="GeneID" id="25907011"/>
<name>A0A0L0FWF1_9EUKA</name>
<evidence type="ECO:0000313" key="6">
    <source>
        <dbReference type="EMBL" id="KNC81155.1"/>
    </source>
</evidence>
<dbReference type="STRING" id="667725.A0A0L0FWF1"/>
<sequence>MPWMPSSPFMLQTETGLHSYSMIWMHTLPLNNRLCNLELSSRSELCDFDPDHFVPNCEGISLYQAAIDQLPNIKDGISGKRRDYVGDEEDEEEFIECHWPPCCHLRFGGDGFVKCKRCGCTYYCGLKCRQLDWVNHKKHCRRWKKRKLIEHERHVER</sequence>
<dbReference type="PANTHER" id="PTHR46831:SF1">
    <property type="entry name" value="ZINC FINGER MYND DOMAIN-CONTAINING PROTEIN 19"/>
    <property type="match status" value="1"/>
</dbReference>
<dbReference type="GO" id="GO:0016020">
    <property type="term" value="C:membrane"/>
    <property type="evidence" value="ECO:0007669"/>
    <property type="project" value="TreeGrafter"/>
</dbReference>
<evidence type="ECO:0000313" key="7">
    <source>
        <dbReference type="Proteomes" id="UP000054560"/>
    </source>
</evidence>
<accession>A0A0L0FWF1</accession>
<dbReference type="SUPFAM" id="SSF144232">
    <property type="entry name" value="HIT/MYND zinc finger-like"/>
    <property type="match status" value="1"/>
</dbReference>
<organism evidence="6 7">
    <name type="scientific">Sphaeroforma arctica JP610</name>
    <dbReference type="NCBI Taxonomy" id="667725"/>
    <lineage>
        <taxon>Eukaryota</taxon>
        <taxon>Ichthyosporea</taxon>
        <taxon>Ichthyophonida</taxon>
        <taxon>Sphaeroforma</taxon>
    </lineage>
</organism>
<keyword evidence="2 4" id="KW-0863">Zinc-finger</keyword>
<dbReference type="GO" id="GO:0008270">
    <property type="term" value="F:zinc ion binding"/>
    <property type="evidence" value="ECO:0007669"/>
    <property type="project" value="UniProtKB-KW"/>
</dbReference>
<evidence type="ECO:0000259" key="5">
    <source>
        <dbReference type="PROSITE" id="PS50865"/>
    </source>
</evidence>
<dbReference type="Gene3D" id="6.10.140.2220">
    <property type="match status" value="1"/>
</dbReference>
<protein>
    <recommendedName>
        <fullName evidence="5">MYND-type domain-containing protein</fullName>
    </recommendedName>
</protein>
<keyword evidence="1" id="KW-0479">Metal-binding</keyword>
<dbReference type="PANTHER" id="PTHR46831">
    <property type="entry name" value="ZINC FINGER MYND DOMAIN-CONTAINING PROTEIN 19"/>
    <property type="match status" value="1"/>
</dbReference>
<dbReference type="GO" id="GO:0005737">
    <property type="term" value="C:cytoplasm"/>
    <property type="evidence" value="ECO:0007669"/>
    <property type="project" value="TreeGrafter"/>
</dbReference>
<keyword evidence="7" id="KW-1185">Reference proteome</keyword>
<evidence type="ECO:0000256" key="3">
    <source>
        <dbReference type="ARBA" id="ARBA00022833"/>
    </source>
</evidence>
<evidence type="ECO:0000256" key="2">
    <source>
        <dbReference type="ARBA" id="ARBA00022771"/>
    </source>
</evidence>
<dbReference type="RefSeq" id="XP_014155057.1">
    <property type="nucleotide sequence ID" value="XM_014299582.1"/>
</dbReference>
<dbReference type="InterPro" id="IPR002893">
    <property type="entry name" value="Znf_MYND"/>
</dbReference>
<dbReference type="PROSITE" id="PS50865">
    <property type="entry name" value="ZF_MYND_2"/>
    <property type="match status" value="1"/>
</dbReference>
<dbReference type="AlphaFoldDB" id="A0A0L0FWF1"/>
<evidence type="ECO:0000256" key="4">
    <source>
        <dbReference type="PROSITE-ProRule" id="PRU00134"/>
    </source>
</evidence>
<dbReference type="EMBL" id="KQ242063">
    <property type="protein sequence ID" value="KNC81155.1"/>
    <property type="molecule type" value="Genomic_DNA"/>
</dbReference>
<keyword evidence="3" id="KW-0862">Zinc</keyword>
<evidence type="ECO:0000256" key="1">
    <source>
        <dbReference type="ARBA" id="ARBA00022723"/>
    </source>
</evidence>
<dbReference type="Proteomes" id="UP000054560">
    <property type="component" value="Unassembled WGS sequence"/>
</dbReference>
<gene>
    <name evidence="6" type="ORF">SARC_06507</name>
</gene>
<reference evidence="6 7" key="1">
    <citation type="submission" date="2011-02" db="EMBL/GenBank/DDBJ databases">
        <title>The Genome Sequence of Sphaeroforma arctica JP610.</title>
        <authorList>
            <consortium name="The Broad Institute Genome Sequencing Platform"/>
            <person name="Russ C."/>
            <person name="Cuomo C."/>
            <person name="Young S.K."/>
            <person name="Zeng Q."/>
            <person name="Gargeya S."/>
            <person name="Alvarado L."/>
            <person name="Berlin A."/>
            <person name="Chapman S.B."/>
            <person name="Chen Z."/>
            <person name="Freedman E."/>
            <person name="Gellesch M."/>
            <person name="Goldberg J."/>
            <person name="Griggs A."/>
            <person name="Gujja S."/>
            <person name="Heilman E."/>
            <person name="Heiman D."/>
            <person name="Howarth C."/>
            <person name="Mehta T."/>
            <person name="Neiman D."/>
            <person name="Pearson M."/>
            <person name="Roberts A."/>
            <person name="Saif S."/>
            <person name="Shea T."/>
            <person name="Shenoy N."/>
            <person name="Sisk P."/>
            <person name="Stolte C."/>
            <person name="Sykes S."/>
            <person name="White J."/>
            <person name="Yandava C."/>
            <person name="Burger G."/>
            <person name="Gray M.W."/>
            <person name="Holland P.W.H."/>
            <person name="King N."/>
            <person name="Lang F.B.F."/>
            <person name="Roger A.J."/>
            <person name="Ruiz-Trillo I."/>
            <person name="Haas B."/>
            <person name="Nusbaum C."/>
            <person name="Birren B."/>
        </authorList>
    </citation>
    <scope>NUCLEOTIDE SEQUENCE [LARGE SCALE GENOMIC DNA]</scope>
    <source>
        <strain evidence="6 7">JP610</strain>
    </source>
</reference>
<dbReference type="InterPro" id="IPR032978">
    <property type="entry name" value="ZMYND19"/>
</dbReference>